<comment type="similarity">
    <text evidence="1">Belongs to the LacAB/RpiB family.</text>
</comment>
<dbReference type="PIRSF" id="PIRSF005384">
    <property type="entry name" value="RpiB_LacA_B"/>
    <property type="match status" value="1"/>
</dbReference>
<proteinExistence type="inferred from homology"/>
<evidence type="ECO:0000256" key="1">
    <source>
        <dbReference type="ARBA" id="ARBA00008754"/>
    </source>
</evidence>
<dbReference type="PANTHER" id="PTHR43732">
    <property type="entry name" value="RIBOSE 5-PHOSPHATE ISOMERASE-RELATED"/>
    <property type="match status" value="1"/>
</dbReference>
<reference evidence="4" key="1">
    <citation type="journal article" date="2019" name="Int. J. Syst. Evol. Microbiol.">
        <title>The Global Catalogue of Microorganisms (GCM) 10K type strain sequencing project: providing services to taxonomists for standard genome sequencing and annotation.</title>
        <authorList>
            <consortium name="The Broad Institute Genomics Platform"/>
            <consortium name="The Broad Institute Genome Sequencing Center for Infectious Disease"/>
            <person name="Wu L."/>
            <person name="Ma J."/>
        </authorList>
    </citation>
    <scope>NUCLEOTIDE SEQUENCE [LARGE SCALE GENOMIC DNA]</scope>
    <source>
        <strain evidence="4">CGMCC 1.5362</strain>
    </source>
</reference>
<dbReference type="InterPro" id="IPR036569">
    <property type="entry name" value="RpiB_LacA_LacB_sf"/>
</dbReference>
<dbReference type="InterPro" id="IPR003500">
    <property type="entry name" value="RpiB_LacA_LacB"/>
</dbReference>
<dbReference type="Pfam" id="PF02502">
    <property type="entry name" value="LacAB_rpiB"/>
    <property type="match status" value="1"/>
</dbReference>
<dbReference type="PANTHER" id="PTHR43732:SF1">
    <property type="entry name" value="RIBOSE 5-PHOSPHATE ISOMERASE"/>
    <property type="match status" value="1"/>
</dbReference>
<gene>
    <name evidence="3" type="ORF">GCM10011509_12700</name>
</gene>
<dbReference type="NCBIfam" id="TIGR00689">
    <property type="entry name" value="rpiB_lacA_lacB"/>
    <property type="match status" value="1"/>
</dbReference>
<dbReference type="RefSeq" id="WP_022920246.1">
    <property type="nucleotide sequence ID" value="NZ_BMLB01000002.1"/>
</dbReference>
<evidence type="ECO:0000313" key="4">
    <source>
        <dbReference type="Proteomes" id="UP000662111"/>
    </source>
</evidence>
<organism evidence="3 4">
    <name type="scientific">Ornithinimicrobium pekingense</name>
    <dbReference type="NCBI Taxonomy" id="384677"/>
    <lineage>
        <taxon>Bacteria</taxon>
        <taxon>Bacillati</taxon>
        <taxon>Actinomycetota</taxon>
        <taxon>Actinomycetes</taxon>
        <taxon>Micrococcales</taxon>
        <taxon>Ornithinimicrobiaceae</taxon>
        <taxon>Ornithinimicrobium</taxon>
    </lineage>
</organism>
<comment type="caution">
    <text evidence="3">The sequence shown here is derived from an EMBL/GenBank/DDBJ whole genome shotgun (WGS) entry which is preliminary data.</text>
</comment>
<name>A0ABQ2F7K7_9MICO</name>
<dbReference type="SUPFAM" id="SSF89623">
    <property type="entry name" value="Ribose/Galactose isomerase RpiB/AlsB"/>
    <property type="match status" value="1"/>
</dbReference>
<keyword evidence="2 3" id="KW-0413">Isomerase</keyword>
<dbReference type="InterPro" id="IPR051812">
    <property type="entry name" value="SPI_LacAB/RpiB"/>
</dbReference>
<sequence>MRVVIGAPANGAMLKDEVRAFLEEDERVTEVVDLSTADITYPQVSFRAARRVVDGAADRAVLVCGTGVGTAIAASKVRGARAATAHDLVTVRGAVENYDAQILCLGQNVVAPAYARALVDLWLDLRHDPSGFYGPKVREIDELESRA</sequence>
<dbReference type="EMBL" id="BMLB01000002">
    <property type="protein sequence ID" value="GGK65862.1"/>
    <property type="molecule type" value="Genomic_DNA"/>
</dbReference>
<keyword evidence="4" id="KW-1185">Reference proteome</keyword>
<dbReference type="Gene3D" id="3.40.1400.10">
    <property type="entry name" value="Sugar-phosphate isomerase, RpiB/LacA/LacB"/>
    <property type="match status" value="1"/>
</dbReference>
<evidence type="ECO:0000256" key="2">
    <source>
        <dbReference type="ARBA" id="ARBA00023235"/>
    </source>
</evidence>
<accession>A0ABQ2F7K7</accession>
<evidence type="ECO:0000313" key="3">
    <source>
        <dbReference type="EMBL" id="GGK65862.1"/>
    </source>
</evidence>
<protein>
    <submittedName>
        <fullName evidence="3">D-erythrulose-4-phosphate isomerase</fullName>
    </submittedName>
</protein>
<dbReference type="Proteomes" id="UP000662111">
    <property type="component" value="Unassembled WGS sequence"/>
</dbReference>
<dbReference type="GO" id="GO:0016853">
    <property type="term" value="F:isomerase activity"/>
    <property type="evidence" value="ECO:0007669"/>
    <property type="project" value="UniProtKB-KW"/>
</dbReference>